<evidence type="ECO:0000259" key="7">
    <source>
        <dbReference type="Pfam" id="PF02770"/>
    </source>
</evidence>
<dbReference type="PANTHER" id="PTHR43884">
    <property type="entry name" value="ACYL-COA DEHYDROGENASE"/>
    <property type="match status" value="1"/>
</dbReference>
<dbReference type="SUPFAM" id="SSF56645">
    <property type="entry name" value="Acyl-CoA dehydrogenase NM domain-like"/>
    <property type="match status" value="1"/>
</dbReference>
<dbReference type="Pfam" id="PF02771">
    <property type="entry name" value="Acyl-CoA_dh_N"/>
    <property type="match status" value="1"/>
</dbReference>
<evidence type="ECO:0000259" key="6">
    <source>
        <dbReference type="Pfam" id="PF00441"/>
    </source>
</evidence>
<dbReference type="EMBL" id="JAGFWR010000001">
    <property type="protein sequence ID" value="MBO4159725.1"/>
    <property type="molecule type" value="Genomic_DNA"/>
</dbReference>
<organism evidence="9 10">
    <name type="scientific">Micromonospora antibiotica</name>
    <dbReference type="NCBI Taxonomy" id="2807623"/>
    <lineage>
        <taxon>Bacteria</taxon>
        <taxon>Bacillati</taxon>
        <taxon>Actinomycetota</taxon>
        <taxon>Actinomycetes</taxon>
        <taxon>Micromonosporales</taxon>
        <taxon>Micromonosporaceae</taxon>
        <taxon>Micromonospora</taxon>
    </lineage>
</organism>
<dbReference type="InterPro" id="IPR006089">
    <property type="entry name" value="Acyl-CoA_DH_CS"/>
</dbReference>
<proteinExistence type="inferred from homology"/>
<dbReference type="PROSITE" id="PS00072">
    <property type="entry name" value="ACYL_COA_DH_1"/>
    <property type="match status" value="1"/>
</dbReference>
<evidence type="ECO:0000313" key="9">
    <source>
        <dbReference type="EMBL" id="MBO4159725.1"/>
    </source>
</evidence>
<dbReference type="RefSeq" id="WP_208565823.1">
    <property type="nucleotide sequence ID" value="NZ_JAGFWR010000001.1"/>
</dbReference>
<evidence type="ECO:0000259" key="8">
    <source>
        <dbReference type="Pfam" id="PF02771"/>
    </source>
</evidence>
<comment type="caution">
    <text evidence="9">The sequence shown here is derived from an EMBL/GenBank/DDBJ whole genome shotgun (WGS) entry which is preliminary data.</text>
</comment>
<dbReference type="InterPro" id="IPR046373">
    <property type="entry name" value="Acyl-CoA_Oxase/DH_mid-dom_sf"/>
</dbReference>
<comment type="similarity">
    <text evidence="2 5">Belongs to the acyl-CoA dehydrogenase family.</text>
</comment>
<comment type="cofactor">
    <cofactor evidence="1 5">
        <name>FAD</name>
        <dbReference type="ChEBI" id="CHEBI:57692"/>
    </cofactor>
</comment>
<evidence type="ECO:0000256" key="1">
    <source>
        <dbReference type="ARBA" id="ARBA00001974"/>
    </source>
</evidence>
<sequence>MTGRTPQGAPPGTAEATEVRDLLSLARELADKELSPLVDEFEARGSFPRDLLRTLGRVGLLGLPYPVEYGGGGQRYEVYLSVLETLASRWLAVAQSVNIHVLSCYPLARWGSPEQRSRWLPDMLGGDLLGANCISEPAAGSDVGAIACAARLDEAAGVYVVDGTKAWTSHAGVADYYNVFCRTGGEGVRGLSVLLAPADTPGVSPQRPERKMGVQSSPTASVVLDAARVSADRLIGRRGKGFLIAAGLFDRGRLGIASCAVGLAQAALEYATAYARHRRQFDRPITDFQGVAFLLADMSTEVAAARALVREAARALDEGQPDGVVTAMAARAKLFATDVAMRATTDAVQVLGAYGYVRDHPVERWMREAKLLQIIEGTNQIQRVVIARSL</sequence>
<keyword evidence="5" id="KW-0560">Oxidoreductase</keyword>
<dbReference type="InterPro" id="IPR013786">
    <property type="entry name" value="AcylCoA_DH/ox_N"/>
</dbReference>
<feature type="domain" description="Acyl-CoA dehydrogenase/oxidase N-terminal" evidence="8">
    <location>
        <begin position="18"/>
        <end position="126"/>
    </location>
</feature>
<dbReference type="InterPro" id="IPR009075">
    <property type="entry name" value="AcylCo_DH/oxidase_C"/>
</dbReference>
<evidence type="ECO:0000256" key="3">
    <source>
        <dbReference type="ARBA" id="ARBA00022630"/>
    </source>
</evidence>
<dbReference type="Proteomes" id="UP000671399">
    <property type="component" value="Unassembled WGS sequence"/>
</dbReference>
<reference evidence="9 10" key="1">
    <citation type="submission" date="2021-03" db="EMBL/GenBank/DDBJ databases">
        <authorList>
            <person name="Lee D.-H."/>
        </authorList>
    </citation>
    <scope>NUCLEOTIDE SEQUENCE [LARGE SCALE GENOMIC DNA]</scope>
    <source>
        <strain evidence="9 10">MMS20-R2-23</strain>
    </source>
</reference>
<feature type="domain" description="Acyl-CoA dehydrogenase/oxidase C-terminal" evidence="6">
    <location>
        <begin position="239"/>
        <end position="390"/>
    </location>
</feature>
<dbReference type="PIRSF" id="PIRSF016578">
    <property type="entry name" value="HsaA"/>
    <property type="match status" value="1"/>
</dbReference>
<evidence type="ECO:0000313" key="10">
    <source>
        <dbReference type="Proteomes" id="UP000671399"/>
    </source>
</evidence>
<evidence type="ECO:0000256" key="2">
    <source>
        <dbReference type="ARBA" id="ARBA00009347"/>
    </source>
</evidence>
<dbReference type="Gene3D" id="1.20.140.10">
    <property type="entry name" value="Butyryl-CoA Dehydrogenase, subunit A, domain 3"/>
    <property type="match status" value="1"/>
</dbReference>
<dbReference type="InterPro" id="IPR037069">
    <property type="entry name" value="AcylCoA_DH/ox_N_sf"/>
</dbReference>
<feature type="domain" description="Acyl-CoA oxidase/dehydrogenase middle" evidence="7">
    <location>
        <begin position="133"/>
        <end position="225"/>
    </location>
</feature>
<dbReference type="Pfam" id="PF02770">
    <property type="entry name" value="Acyl-CoA_dh_M"/>
    <property type="match status" value="1"/>
</dbReference>
<evidence type="ECO:0000256" key="5">
    <source>
        <dbReference type="RuleBase" id="RU362125"/>
    </source>
</evidence>
<dbReference type="Gene3D" id="2.40.110.10">
    <property type="entry name" value="Butyryl-CoA Dehydrogenase, subunit A, domain 2"/>
    <property type="match status" value="1"/>
</dbReference>
<dbReference type="Gene3D" id="1.10.540.10">
    <property type="entry name" value="Acyl-CoA dehydrogenase/oxidase, N-terminal domain"/>
    <property type="match status" value="1"/>
</dbReference>
<dbReference type="Pfam" id="PF00441">
    <property type="entry name" value="Acyl-CoA_dh_1"/>
    <property type="match status" value="1"/>
</dbReference>
<dbReference type="PANTHER" id="PTHR43884:SF12">
    <property type="entry name" value="ISOVALERYL-COA DEHYDROGENASE, MITOCHONDRIAL-RELATED"/>
    <property type="match status" value="1"/>
</dbReference>
<name>A0ABS3V288_9ACTN</name>
<accession>A0ABS3V288</accession>
<dbReference type="InterPro" id="IPR009100">
    <property type="entry name" value="AcylCoA_DH/oxidase_NM_dom_sf"/>
</dbReference>
<keyword evidence="4 5" id="KW-0274">FAD</keyword>
<keyword evidence="3 5" id="KW-0285">Flavoprotein</keyword>
<dbReference type="InterPro" id="IPR006091">
    <property type="entry name" value="Acyl-CoA_Oxase/DH_mid-dom"/>
</dbReference>
<dbReference type="InterPro" id="IPR036250">
    <property type="entry name" value="AcylCo_DH-like_C"/>
</dbReference>
<evidence type="ECO:0000256" key="4">
    <source>
        <dbReference type="ARBA" id="ARBA00022827"/>
    </source>
</evidence>
<keyword evidence="10" id="KW-1185">Reference proteome</keyword>
<dbReference type="SUPFAM" id="SSF47203">
    <property type="entry name" value="Acyl-CoA dehydrogenase C-terminal domain-like"/>
    <property type="match status" value="1"/>
</dbReference>
<gene>
    <name evidence="9" type="ORF">JQN83_02735</name>
</gene>
<protein>
    <submittedName>
        <fullName evidence="9">Acyl-CoA dehydrogenase family protein</fullName>
    </submittedName>
</protein>